<dbReference type="PANTHER" id="PTHR31157:SF1">
    <property type="entry name" value="SCP DOMAIN-CONTAINING PROTEIN"/>
    <property type="match status" value="1"/>
</dbReference>
<dbReference type="Pfam" id="PF00188">
    <property type="entry name" value="CAP"/>
    <property type="match status" value="1"/>
</dbReference>
<dbReference type="RefSeq" id="WP_243427833.1">
    <property type="nucleotide sequence ID" value="NZ_JAFBEE010000002.1"/>
</dbReference>
<dbReference type="InterPro" id="IPR014044">
    <property type="entry name" value="CAP_dom"/>
</dbReference>
<keyword evidence="4" id="KW-1185">Reference proteome</keyword>
<gene>
    <name evidence="3" type="ORF">JOC73_000438</name>
</gene>
<dbReference type="EMBL" id="JAFBEE010000002">
    <property type="protein sequence ID" value="MBM7613929.1"/>
    <property type="molecule type" value="Genomic_DNA"/>
</dbReference>
<dbReference type="CDD" id="cd05379">
    <property type="entry name" value="CAP_bacterial"/>
    <property type="match status" value="1"/>
</dbReference>
<feature type="domain" description="SCP" evidence="2">
    <location>
        <begin position="70"/>
        <end position="177"/>
    </location>
</feature>
<accession>A0ABS2NMX7</accession>
<dbReference type="SUPFAM" id="SSF55797">
    <property type="entry name" value="PR-1-like"/>
    <property type="match status" value="1"/>
</dbReference>
<comment type="caution">
    <text evidence="3">The sequence shown here is derived from an EMBL/GenBank/DDBJ whole genome shotgun (WGS) entry which is preliminary data.</text>
</comment>
<feature type="region of interest" description="Disordered" evidence="1">
    <location>
        <begin position="1"/>
        <end position="57"/>
    </location>
</feature>
<reference evidence="3 4" key="1">
    <citation type="submission" date="2021-01" db="EMBL/GenBank/DDBJ databases">
        <title>Genomic Encyclopedia of Type Strains, Phase IV (KMG-IV): sequencing the most valuable type-strain genomes for metagenomic binning, comparative biology and taxonomic classification.</title>
        <authorList>
            <person name="Goeker M."/>
        </authorList>
    </citation>
    <scope>NUCLEOTIDE SEQUENCE [LARGE SCALE GENOMIC DNA]</scope>
    <source>
        <strain evidence="3 4">DSM 25890</strain>
    </source>
</reference>
<dbReference type="InterPro" id="IPR035940">
    <property type="entry name" value="CAP_sf"/>
</dbReference>
<proteinExistence type="predicted"/>
<protein>
    <submittedName>
        <fullName evidence="3">YkwD family protein</fullName>
    </submittedName>
</protein>
<dbReference type="Proteomes" id="UP001314796">
    <property type="component" value="Unassembled WGS sequence"/>
</dbReference>
<evidence type="ECO:0000259" key="2">
    <source>
        <dbReference type="Pfam" id="PF00188"/>
    </source>
</evidence>
<organism evidence="3 4">
    <name type="scientific">Alkaliphilus hydrothermalis</name>
    <dbReference type="NCBI Taxonomy" id="1482730"/>
    <lineage>
        <taxon>Bacteria</taxon>
        <taxon>Bacillati</taxon>
        <taxon>Bacillota</taxon>
        <taxon>Clostridia</taxon>
        <taxon>Peptostreptococcales</taxon>
        <taxon>Natronincolaceae</taxon>
        <taxon>Alkaliphilus</taxon>
    </lineage>
</organism>
<sequence length="182" mass="19643">MPAPTPTPAPEPKPTPTPAPAPAPAPTPAPAPAPTPTPAPEPTPTPVVQPPTDTNNEKHTLSATEIQMIQMVNEERAKAGVKPLEVDVNLAYVARVKSKDMHDNNYFSHTSPTYGSPFDMMRSFGISYRGAAENIAKSYSLQSAHTGLMNSEGHRRNILNPNLTHIGIGIYNGYYTQMFISK</sequence>
<feature type="compositionally biased region" description="Pro residues" evidence="1">
    <location>
        <begin position="1"/>
        <end position="49"/>
    </location>
</feature>
<evidence type="ECO:0000313" key="4">
    <source>
        <dbReference type="Proteomes" id="UP001314796"/>
    </source>
</evidence>
<evidence type="ECO:0000256" key="1">
    <source>
        <dbReference type="SAM" id="MobiDB-lite"/>
    </source>
</evidence>
<dbReference type="Gene3D" id="3.40.33.10">
    <property type="entry name" value="CAP"/>
    <property type="match status" value="1"/>
</dbReference>
<evidence type="ECO:0000313" key="3">
    <source>
        <dbReference type="EMBL" id="MBM7613929.1"/>
    </source>
</evidence>
<dbReference type="PANTHER" id="PTHR31157">
    <property type="entry name" value="SCP DOMAIN-CONTAINING PROTEIN"/>
    <property type="match status" value="1"/>
</dbReference>
<name>A0ABS2NMX7_9FIRM</name>